<dbReference type="InterPro" id="IPR011613">
    <property type="entry name" value="GH15-like"/>
</dbReference>
<evidence type="ECO:0000313" key="2">
    <source>
        <dbReference type="EMBL" id="OHA14360.1"/>
    </source>
</evidence>
<evidence type="ECO:0000259" key="1">
    <source>
        <dbReference type="Pfam" id="PF00723"/>
    </source>
</evidence>
<organism evidence="2 3">
    <name type="scientific">Candidatus Sungbacteria bacterium RIFCSPLOWO2_12_FULL_41_11</name>
    <dbReference type="NCBI Taxonomy" id="1802286"/>
    <lineage>
        <taxon>Bacteria</taxon>
        <taxon>Candidatus Sungiibacteriota</taxon>
    </lineage>
</organism>
<proteinExistence type="predicted"/>
<gene>
    <name evidence="2" type="ORF">A3G49_01900</name>
</gene>
<feature type="domain" description="GH15-like" evidence="1">
    <location>
        <begin position="7"/>
        <end position="204"/>
    </location>
</feature>
<dbReference type="Pfam" id="PF00723">
    <property type="entry name" value="Glyco_hydro_15"/>
    <property type="match status" value="1"/>
</dbReference>
<dbReference type="EMBL" id="MHQY01000008">
    <property type="protein sequence ID" value="OHA14360.1"/>
    <property type="molecule type" value="Genomic_DNA"/>
</dbReference>
<dbReference type="Gene3D" id="1.50.10.10">
    <property type="match status" value="1"/>
</dbReference>
<name>A0A1G2LRU3_9BACT</name>
<comment type="caution">
    <text evidence="2">The sequence shown here is derived from an EMBL/GenBank/DDBJ whole genome shotgun (WGS) entry which is preliminary data.</text>
</comment>
<dbReference type="PANTHER" id="PTHR31616:SF0">
    <property type="entry name" value="GLUCAN 1,4-ALPHA-GLUCOSIDASE"/>
    <property type="match status" value="1"/>
</dbReference>
<dbReference type="InterPro" id="IPR012341">
    <property type="entry name" value="6hp_glycosidase-like_sf"/>
</dbReference>
<dbReference type="PANTHER" id="PTHR31616">
    <property type="entry name" value="TREHALASE"/>
    <property type="match status" value="1"/>
</dbReference>
<evidence type="ECO:0000313" key="3">
    <source>
        <dbReference type="Proteomes" id="UP000177171"/>
    </source>
</evidence>
<dbReference type="SUPFAM" id="SSF48208">
    <property type="entry name" value="Six-hairpin glycosidases"/>
    <property type="match status" value="1"/>
</dbReference>
<accession>A0A1G2LRU3</accession>
<dbReference type="AlphaFoldDB" id="A0A1G2LRU3"/>
<dbReference type="InterPro" id="IPR008928">
    <property type="entry name" value="6-hairpin_glycosidase_sf"/>
</dbReference>
<dbReference type="GO" id="GO:0005975">
    <property type="term" value="P:carbohydrate metabolic process"/>
    <property type="evidence" value="ECO:0007669"/>
    <property type="project" value="InterPro"/>
</dbReference>
<dbReference type="Proteomes" id="UP000177171">
    <property type="component" value="Unassembled WGS sequence"/>
</dbReference>
<protein>
    <recommendedName>
        <fullName evidence="1">GH15-like domain-containing protein</fullName>
    </recommendedName>
</protein>
<dbReference type="GO" id="GO:0004553">
    <property type="term" value="F:hydrolase activity, hydrolyzing O-glycosyl compounds"/>
    <property type="evidence" value="ECO:0007669"/>
    <property type="project" value="TreeGrafter"/>
</dbReference>
<sequence length="370" mass="43035">MFNKQTILQNMEALRRPNGAFIASPSENYSSLWIRDTLYATYAYWYLGDFEKLKQGIWIVFDLFKKHKKKIKVRIASPIYVPGGLIHAKFNSNTLEEITADDKWGHHQLDALGLFLHIVADADFKNMRIIRDEEDLEILELLVAYLRSVEYWLNPDYGMWEECEIQHSSSIGAVVAGLKYVKKQKLVDIRDPLIQLGDKVLNEILPFESREQCLKSHHSHDCDSAQLSLIWPYHVTVKPEKIDEIISRIVNGHKTNGDNHKLLQIHGFNRYWGDDYFRSTEGKYRGISAEWPMFKFWLSIIYSQFHDQVSHEKAVFWFKEGCGDIKDSKIPELYQNGKQNNNTPLAWAHALALIAFSKLPAEAQKEFSKN</sequence>
<reference evidence="2 3" key="1">
    <citation type="journal article" date="2016" name="Nat. Commun.">
        <title>Thousands of microbial genomes shed light on interconnected biogeochemical processes in an aquifer system.</title>
        <authorList>
            <person name="Anantharaman K."/>
            <person name="Brown C.T."/>
            <person name="Hug L.A."/>
            <person name="Sharon I."/>
            <person name="Castelle C.J."/>
            <person name="Probst A.J."/>
            <person name="Thomas B.C."/>
            <person name="Singh A."/>
            <person name="Wilkins M.J."/>
            <person name="Karaoz U."/>
            <person name="Brodie E.L."/>
            <person name="Williams K.H."/>
            <person name="Hubbard S.S."/>
            <person name="Banfield J.F."/>
        </authorList>
    </citation>
    <scope>NUCLEOTIDE SEQUENCE [LARGE SCALE GENOMIC DNA]</scope>
</reference>